<dbReference type="HOGENOM" id="CLU_738407_0_0_1"/>
<dbReference type="Gene3D" id="1.25.40.10">
    <property type="entry name" value="Tetratricopeptide repeat domain"/>
    <property type="match status" value="2"/>
</dbReference>
<reference evidence="4" key="1">
    <citation type="journal article" date="2013" name="Science">
        <title>The Amborella genome and the evolution of flowering plants.</title>
        <authorList>
            <consortium name="Amborella Genome Project"/>
        </authorList>
    </citation>
    <scope>NUCLEOTIDE SEQUENCE [LARGE SCALE GENOMIC DNA]</scope>
</reference>
<feature type="repeat" description="PPR" evidence="2">
    <location>
        <begin position="252"/>
        <end position="282"/>
    </location>
</feature>
<feature type="repeat" description="PPR" evidence="2">
    <location>
        <begin position="219"/>
        <end position="249"/>
    </location>
</feature>
<keyword evidence="4" id="KW-1185">Reference proteome</keyword>
<dbReference type="InterPro" id="IPR011990">
    <property type="entry name" value="TPR-like_helical_dom_sf"/>
</dbReference>
<feature type="repeat" description="PPR" evidence="2">
    <location>
        <begin position="286"/>
        <end position="320"/>
    </location>
</feature>
<name>U5DHX1_AMBTC</name>
<dbReference type="eggNOG" id="KOG4197">
    <property type="taxonomic scope" value="Eukaryota"/>
</dbReference>
<dbReference type="EMBL" id="KI392060">
    <property type="protein sequence ID" value="ERN20143.1"/>
    <property type="molecule type" value="Genomic_DNA"/>
</dbReference>
<organism evidence="3 4">
    <name type="scientific">Amborella trichopoda</name>
    <dbReference type="NCBI Taxonomy" id="13333"/>
    <lineage>
        <taxon>Eukaryota</taxon>
        <taxon>Viridiplantae</taxon>
        <taxon>Streptophyta</taxon>
        <taxon>Embryophyta</taxon>
        <taxon>Tracheophyta</taxon>
        <taxon>Spermatophyta</taxon>
        <taxon>Magnoliopsida</taxon>
        <taxon>Amborellales</taxon>
        <taxon>Amborellaceae</taxon>
        <taxon>Amborella</taxon>
    </lineage>
</organism>
<evidence type="ECO:0000313" key="4">
    <source>
        <dbReference type="Proteomes" id="UP000017836"/>
    </source>
</evidence>
<evidence type="ECO:0000256" key="2">
    <source>
        <dbReference type="PROSITE-ProRule" id="PRU00708"/>
    </source>
</evidence>
<dbReference type="PANTHER" id="PTHR47926">
    <property type="entry name" value="PENTATRICOPEPTIDE REPEAT-CONTAINING PROTEIN"/>
    <property type="match status" value="1"/>
</dbReference>
<proteinExistence type="predicted"/>
<dbReference type="PROSITE" id="PS51375">
    <property type="entry name" value="PPR"/>
    <property type="match status" value="3"/>
</dbReference>
<dbReference type="Pfam" id="PF13041">
    <property type="entry name" value="PPR_2"/>
    <property type="match status" value="1"/>
</dbReference>
<dbReference type="InterPro" id="IPR046960">
    <property type="entry name" value="PPR_At4g14850-like_plant"/>
</dbReference>
<dbReference type="GO" id="GO:0009451">
    <property type="term" value="P:RNA modification"/>
    <property type="evidence" value="ECO:0007669"/>
    <property type="project" value="InterPro"/>
</dbReference>
<protein>
    <recommendedName>
        <fullName evidence="5">Pentacotripeptide-repeat region of PRORP domain-containing protein</fullName>
    </recommendedName>
</protein>
<evidence type="ECO:0000256" key="1">
    <source>
        <dbReference type="ARBA" id="ARBA00022737"/>
    </source>
</evidence>
<dbReference type="InterPro" id="IPR002885">
    <property type="entry name" value="PPR_rpt"/>
</dbReference>
<keyword evidence="1" id="KW-0677">Repeat</keyword>
<dbReference type="Gramene" id="ERN20143">
    <property type="protein sequence ID" value="ERN20143"/>
    <property type="gene ID" value="AMTR_s00066p00081320"/>
</dbReference>
<dbReference type="NCBIfam" id="TIGR00756">
    <property type="entry name" value="PPR"/>
    <property type="match status" value="3"/>
</dbReference>
<dbReference type="AlphaFoldDB" id="U5DHX1"/>
<dbReference type="Proteomes" id="UP000017836">
    <property type="component" value="Unassembled WGS sequence"/>
</dbReference>
<sequence length="375" mass="41704">MQPTAAAITYANSACNHSPLLVNTGCDDGGRIHFSTNPTTHTLVSSSLQRCTSMKQLKQIQALVIRVFASEQHLYSKLLAFCTTSLASSLQYAGVMFEHIVAMSMEDVAALSAPSFVYAWNTMIRVYANGNMDPARGVLLYVRMLERSIAPNNFTFTFFVKASASLGSLLLGRAVHGHVFKFGLERDVYVQTALLHMYATLAEEWESAFHVFEKMPRRTAASWNTMIAAYARRGCLHEAQRLFDEMPHGCKDEQSWTVMVDGYARAGDFEGATALFEGMPVRVMKTTATWNAMISAYTRASMPHDALSVFRQMQMAGVKPDKITMLAILPACADLGALELGEWLHVYIDRRMMTTPPVAASSLREQRGHPLEDYQ</sequence>
<gene>
    <name evidence="3" type="ORF">AMTR_s00066p00081320</name>
</gene>
<dbReference type="Pfam" id="PF01535">
    <property type="entry name" value="PPR"/>
    <property type="match status" value="2"/>
</dbReference>
<evidence type="ECO:0000313" key="3">
    <source>
        <dbReference type="EMBL" id="ERN20143.1"/>
    </source>
</evidence>
<dbReference type="GO" id="GO:0003723">
    <property type="term" value="F:RNA binding"/>
    <property type="evidence" value="ECO:0007669"/>
    <property type="project" value="InterPro"/>
</dbReference>
<accession>U5DHX1</accession>
<evidence type="ECO:0008006" key="5">
    <source>
        <dbReference type="Google" id="ProtNLM"/>
    </source>
</evidence>
<dbReference type="OMA" id="ANSACNH"/>